<proteinExistence type="predicted"/>
<reference evidence="1 2" key="1">
    <citation type="submission" date="2018-12" db="EMBL/GenBank/DDBJ databases">
        <title>Complete genome sequencing of Tabrizicola sp. K13M18.</title>
        <authorList>
            <person name="Bae J.-W."/>
        </authorList>
    </citation>
    <scope>NUCLEOTIDE SEQUENCE [LARGE SCALE GENOMIC DNA]</scope>
    <source>
        <strain evidence="1 2">K13M18</strain>
    </source>
</reference>
<organism evidence="1 2">
    <name type="scientific">Tabrizicola piscis</name>
    <dbReference type="NCBI Taxonomy" id="2494374"/>
    <lineage>
        <taxon>Bacteria</taxon>
        <taxon>Pseudomonadati</taxon>
        <taxon>Pseudomonadota</taxon>
        <taxon>Alphaproteobacteria</taxon>
        <taxon>Rhodobacterales</taxon>
        <taxon>Paracoccaceae</taxon>
        <taxon>Tabrizicola</taxon>
    </lineage>
</organism>
<accession>A0A3S8U8C2</accession>
<dbReference type="KEGG" id="taw:EI545_13755"/>
<dbReference type="EMBL" id="CP034328">
    <property type="protein sequence ID" value="AZL59808.1"/>
    <property type="molecule type" value="Genomic_DNA"/>
</dbReference>
<evidence type="ECO:0000313" key="1">
    <source>
        <dbReference type="EMBL" id="AZL59808.1"/>
    </source>
</evidence>
<name>A0A3S8U8C2_9RHOB</name>
<dbReference type="RefSeq" id="WP_125326003.1">
    <property type="nucleotide sequence ID" value="NZ_CP034328.1"/>
</dbReference>
<protein>
    <submittedName>
        <fullName evidence="1">Uncharacterized protein</fullName>
    </submittedName>
</protein>
<keyword evidence="2" id="KW-1185">Reference proteome</keyword>
<dbReference type="Proteomes" id="UP000282002">
    <property type="component" value="Chromosome"/>
</dbReference>
<dbReference type="AlphaFoldDB" id="A0A3S8U8C2"/>
<gene>
    <name evidence="1" type="ORF">EI545_13755</name>
</gene>
<sequence length="65" mass="7269">MIIELRTKRRWIVSVLEAVAESSDTRVTVSATVRRTTGRNRMNPGQKGFAMRLKAATRPLADAAR</sequence>
<evidence type="ECO:0000313" key="2">
    <source>
        <dbReference type="Proteomes" id="UP000282002"/>
    </source>
</evidence>